<dbReference type="GO" id="GO:0006979">
    <property type="term" value="P:response to oxidative stress"/>
    <property type="evidence" value="ECO:0007669"/>
    <property type="project" value="InterPro"/>
</dbReference>
<dbReference type="InterPro" id="IPR003718">
    <property type="entry name" value="OsmC/Ohr_fam"/>
</dbReference>
<dbReference type="InterPro" id="IPR015946">
    <property type="entry name" value="KH_dom-like_a/b"/>
</dbReference>
<gene>
    <name evidence="2" type="ORF">EZJ43_12350</name>
</gene>
<proteinExistence type="inferred from homology"/>
<dbReference type="InterPro" id="IPR036102">
    <property type="entry name" value="OsmC/Ohrsf"/>
</dbReference>
<dbReference type="Gene3D" id="3.30.300.20">
    <property type="match status" value="1"/>
</dbReference>
<dbReference type="SUPFAM" id="SSF82784">
    <property type="entry name" value="OsmC-like"/>
    <property type="match status" value="1"/>
</dbReference>
<dbReference type="Proteomes" id="UP000295668">
    <property type="component" value="Unassembled WGS sequence"/>
</dbReference>
<dbReference type="AlphaFoldDB" id="A0A4R5MJL7"/>
<protein>
    <submittedName>
        <fullName evidence="2">Organic hydroperoxide resistance protein</fullName>
    </submittedName>
</protein>
<organism evidence="2 3">
    <name type="scientific">Pedobacter changchengzhani</name>
    <dbReference type="NCBI Taxonomy" id="2529274"/>
    <lineage>
        <taxon>Bacteria</taxon>
        <taxon>Pseudomonadati</taxon>
        <taxon>Bacteroidota</taxon>
        <taxon>Sphingobacteriia</taxon>
        <taxon>Sphingobacteriales</taxon>
        <taxon>Sphingobacteriaceae</taxon>
        <taxon>Pedobacter</taxon>
    </lineage>
</organism>
<accession>A0A4R5MJL7</accession>
<dbReference type="Pfam" id="PF02566">
    <property type="entry name" value="OsmC"/>
    <property type="match status" value="1"/>
</dbReference>
<dbReference type="PANTHER" id="PTHR33797:SF2">
    <property type="entry name" value="ORGANIC HYDROPEROXIDE RESISTANCE PROTEIN-LIKE"/>
    <property type="match status" value="1"/>
</dbReference>
<dbReference type="RefSeq" id="WP_133263022.1">
    <property type="nucleotide sequence ID" value="NZ_SJCY01000008.1"/>
</dbReference>
<dbReference type="PANTHER" id="PTHR33797">
    <property type="entry name" value="ORGANIC HYDROPEROXIDE RESISTANCE PROTEIN-LIKE"/>
    <property type="match status" value="1"/>
</dbReference>
<evidence type="ECO:0000313" key="2">
    <source>
        <dbReference type="EMBL" id="TDG35800.1"/>
    </source>
</evidence>
<dbReference type="OrthoDB" id="9797508at2"/>
<evidence type="ECO:0000313" key="3">
    <source>
        <dbReference type="Proteomes" id="UP000295668"/>
    </source>
</evidence>
<dbReference type="NCBIfam" id="TIGR03561">
    <property type="entry name" value="organ_hyd_perox"/>
    <property type="match status" value="1"/>
</dbReference>
<sequence>MKALYTAEATAKGGRNGHVKTDNGILEVEVRMPKALGGANDDYTNPEQLFAAGYSACFDSALNLVIKQEKLETGETSVKAKVSIGKNDTGGFGLAVELDVNVPSVSQEKAQELVEKAHHICPYSNATRGNITVDLKVTNL</sequence>
<comment type="similarity">
    <text evidence="1">Belongs to the OsmC/Ohr family.</text>
</comment>
<dbReference type="Gene3D" id="2.20.25.10">
    <property type="match status" value="1"/>
</dbReference>
<dbReference type="EMBL" id="SJCY01000008">
    <property type="protein sequence ID" value="TDG35800.1"/>
    <property type="molecule type" value="Genomic_DNA"/>
</dbReference>
<evidence type="ECO:0000256" key="1">
    <source>
        <dbReference type="ARBA" id="ARBA00007378"/>
    </source>
</evidence>
<comment type="caution">
    <text evidence="2">The sequence shown here is derived from an EMBL/GenBank/DDBJ whole genome shotgun (WGS) entry which is preliminary data.</text>
</comment>
<name>A0A4R5MJL7_9SPHI</name>
<dbReference type="InterPro" id="IPR019953">
    <property type="entry name" value="OHR"/>
</dbReference>
<reference evidence="2 3" key="1">
    <citation type="submission" date="2019-02" db="EMBL/GenBank/DDBJ databases">
        <title>Pedobacter sp. nov., a novel speices isolated from soil of pinguins habitat in Antarcitica.</title>
        <authorList>
            <person name="He R.-H."/>
        </authorList>
    </citation>
    <scope>NUCLEOTIDE SEQUENCE [LARGE SCALE GENOMIC DNA]</scope>
    <source>
        <strain evidence="2 3">E01020</strain>
    </source>
</reference>
<keyword evidence="3" id="KW-1185">Reference proteome</keyword>